<keyword evidence="1" id="KW-0472">Membrane</keyword>
<sequence length="66" mass="7779">MLIHNLSFKPPAYQHFIFILWKTCRFLFFCAHYMLHAPRSYRVLTTCRLTWQQILTATGSPAMCVG</sequence>
<reference evidence="2 3" key="1">
    <citation type="submission" date="2018-08" db="EMBL/GenBank/DDBJ databases">
        <title>A genome reference for cultivated species of the human gut microbiota.</title>
        <authorList>
            <person name="Zou Y."/>
            <person name="Xue W."/>
            <person name="Luo G."/>
        </authorList>
    </citation>
    <scope>NUCLEOTIDE SEQUENCE [LARGE SCALE GENOMIC DNA]</scope>
    <source>
        <strain evidence="2 3">AF22-12AC</strain>
    </source>
</reference>
<feature type="transmembrane region" description="Helical" evidence="1">
    <location>
        <begin position="12"/>
        <end position="35"/>
    </location>
</feature>
<proteinExistence type="predicted"/>
<evidence type="ECO:0000313" key="3">
    <source>
        <dbReference type="Proteomes" id="UP000266172"/>
    </source>
</evidence>
<dbReference type="AlphaFoldDB" id="A0A395V488"/>
<protein>
    <submittedName>
        <fullName evidence="2">Membrane protein insertion efficiency factor YidD</fullName>
    </submittedName>
</protein>
<dbReference type="EMBL" id="QRVL01000014">
    <property type="protein sequence ID" value="RGS37654.1"/>
    <property type="molecule type" value="Genomic_DNA"/>
</dbReference>
<evidence type="ECO:0000256" key="1">
    <source>
        <dbReference type="SAM" id="Phobius"/>
    </source>
</evidence>
<comment type="caution">
    <text evidence="2">The sequence shown here is derived from an EMBL/GenBank/DDBJ whole genome shotgun (WGS) entry which is preliminary data.</text>
</comment>
<keyword evidence="1" id="KW-1133">Transmembrane helix</keyword>
<name>A0A395V488_9FIRM</name>
<dbReference type="Proteomes" id="UP000266172">
    <property type="component" value="Unassembled WGS sequence"/>
</dbReference>
<organism evidence="2 3">
    <name type="scientific">Roseburia hominis</name>
    <dbReference type="NCBI Taxonomy" id="301301"/>
    <lineage>
        <taxon>Bacteria</taxon>
        <taxon>Bacillati</taxon>
        <taxon>Bacillota</taxon>
        <taxon>Clostridia</taxon>
        <taxon>Lachnospirales</taxon>
        <taxon>Lachnospiraceae</taxon>
        <taxon>Roseburia</taxon>
    </lineage>
</organism>
<accession>A0A395V488</accession>
<keyword evidence="1" id="KW-0812">Transmembrane</keyword>
<evidence type="ECO:0000313" key="2">
    <source>
        <dbReference type="EMBL" id="RGS37654.1"/>
    </source>
</evidence>
<gene>
    <name evidence="2" type="ORF">DWX93_13760</name>
</gene>